<dbReference type="InterPro" id="IPR000014">
    <property type="entry name" value="PAS"/>
</dbReference>
<evidence type="ECO:0000256" key="2">
    <source>
        <dbReference type="ARBA" id="ARBA00004651"/>
    </source>
</evidence>
<evidence type="ECO:0000256" key="16">
    <source>
        <dbReference type="PROSITE-ProRule" id="PRU00169"/>
    </source>
</evidence>
<keyword evidence="9 22" id="KW-0418">Kinase</keyword>
<dbReference type="GO" id="GO:0000155">
    <property type="term" value="F:phosphorelay sensor kinase activity"/>
    <property type="evidence" value="ECO:0007669"/>
    <property type="project" value="InterPro"/>
</dbReference>
<feature type="domain" description="PAC" evidence="21">
    <location>
        <begin position="402"/>
        <end position="452"/>
    </location>
</feature>
<dbReference type="InterPro" id="IPR000700">
    <property type="entry name" value="PAS-assoc_C"/>
</dbReference>
<feature type="transmembrane region" description="Helical" evidence="17">
    <location>
        <begin position="73"/>
        <end position="99"/>
    </location>
</feature>
<evidence type="ECO:0000256" key="7">
    <source>
        <dbReference type="ARBA" id="ARBA00022692"/>
    </source>
</evidence>
<dbReference type="CDD" id="cd16922">
    <property type="entry name" value="HATPase_EvgS-ArcB-TorS-like"/>
    <property type="match status" value="1"/>
</dbReference>
<evidence type="ECO:0000259" key="21">
    <source>
        <dbReference type="PROSITE" id="PS50113"/>
    </source>
</evidence>
<keyword evidence="8" id="KW-0547">Nucleotide-binding</keyword>
<dbReference type="FunFam" id="3.30.565.10:FF:000010">
    <property type="entry name" value="Sensor histidine kinase RcsC"/>
    <property type="match status" value="1"/>
</dbReference>
<dbReference type="Gene3D" id="1.10.287.130">
    <property type="match status" value="1"/>
</dbReference>
<dbReference type="SUPFAM" id="SSF52172">
    <property type="entry name" value="CheY-like"/>
    <property type="match status" value="1"/>
</dbReference>
<dbReference type="SUPFAM" id="SSF55874">
    <property type="entry name" value="ATPase domain of HSP90 chaperone/DNA topoisomerase II/histidine kinase"/>
    <property type="match status" value="1"/>
</dbReference>
<organism evidence="22 23">
    <name type="scientific">Solidesulfovibrio fructosivorans JJ]</name>
    <dbReference type="NCBI Taxonomy" id="596151"/>
    <lineage>
        <taxon>Bacteria</taxon>
        <taxon>Pseudomonadati</taxon>
        <taxon>Thermodesulfobacteriota</taxon>
        <taxon>Desulfovibrionia</taxon>
        <taxon>Desulfovibrionales</taxon>
        <taxon>Desulfovibrionaceae</taxon>
        <taxon>Solidesulfovibrio</taxon>
    </lineage>
</organism>
<dbReference type="SMART" id="SM00086">
    <property type="entry name" value="PAC"/>
    <property type="match status" value="2"/>
</dbReference>
<dbReference type="Gene3D" id="3.40.50.2300">
    <property type="match status" value="1"/>
</dbReference>
<feature type="transmembrane region" description="Helical" evidence="17">
    <location>
        <begin position="105"/>
        <end position="124"/>
    </location>
</feature>
<evidence type="ECO:0000256" key="14">
    <source>
        <dbReference type="ARBA" id="ARBA00064003"/>
    </source>
</evidence>
<dbReference type="InterPro" id="IPR003594">
    <property type="entry name" value="HATPase_dom"/>
</dbReference>
<dbReference type="InterPro" id="IPR001610">
    <property type="entry name" value="PAC"/>
</dbReference>
<dbReference type="PROSITE" id="PS50113">
    <property type="entry name" value="PAC"/>
    <property type="match status" value="1"/>
</dbReference>
<dbReference type="PANTHER" id="PTHR45339">
    <property type="entry name" value="HYBRID SIGNAL TRANSDUCTION HISTIDINE KINASE J"/>
    <property type="match status" value="1"/>
</dbReference>
<dbReference type="OrthoDB" id="5438911at2"/>
<proteinExistence type="predicted"/>
<dbReference type="CDD" id="cd00130">
    <property type="entry name" value="PAS"/>
    <property type="match status" value="2"/>
</dbReference>
<accession>E1JW68</accession>
<dbReference type="InterPro" id="IPR011006">
    <property type="entry name" value="CheY-like_superfamily"/>
</dbReference>
<dbReference type="SMART" id="SM00448">
    <property type="entry name" value="REC"/>
    <property type="match status" value="1"/>
</dbReference>
<feature type="domain" description="Response regulatory" evidence="19">
    <location>
        <begin position="873"/>
        <end position="992"/>
    </location>
</feature>
<comment type="subcellular location">
    <subcellularLocation>
        <location evidence="2">Cell membrane</location>
        <topology evidence="2">Multi-pass membrane protein</topology>
    </subcellularLocation>
</comment>
<dbReference type="PROSITE" id="PS50109">
    <property type="entry name" value="HIS_KIN"/>
    <property type="match status" value="1"/>
</dbReference>
<dbReference type="InterPro" id="IPR036890">
    <property type="entry name" value="HATPase_C_sf"/>
</dbReference>
<evidence type="ECO:0000256" key="4">
    <source>
        <dbReference type="ARBA" id="ARBA00022475"/>
    </source>
</evidence>
<dbReference type="InterPro" id="IPR003018">
    <property type="entry name" value="GAF"/>
</dbReference>
<evidence type="ECO:0000256" key="8">
    <source>
        <dbReference type="ARBA" id="ARBA00022741"/>
    </source>
</evidence>
<dbReference type="AlphaFoldDB" id="E1JW68"/>
<dbReference type="Pfam" id="PF00989">
    <property type="entry name" value="PAS"/>
    <property type="match status" value="2"/>
</dbReference>
<comment type="caution">
    <text evidence="22">The sequence shown here is derived from an EMBL/GenBank/DDBJ whole genome shotgun (WGS) entry which is preliminary data.</text>
</comment>
<comment type="subunit">
    <text evidence="14">At low DSF concentrations, interacts with RpfF.</text>
</comment>
<keyword evidence="6" id="KW-0808">Transferase</keyword>
<evidence type="ECO:0000256" key="12">
    <source>
        <dbReference type="ARBA" id="ARBA00023012"/>
    </source>
</evidence>
<dbReference type="SUPFAM" id="SSF47384">
    <property type="entry name" value="Homodimeric domain of signal transducing histidine kinase"/>
    <property type="match status" value="1"/>
</dbReference>
<dbReference type="Proteomes" id="UP000006250">
    <property type="component" value="Unassembled WGS sequence"/>
</dbReference>
<dbReference type="NCBIfam" id="TIGR00229">
    <property type="entry name" value="sensory_box"/>
    <property type="match status" value="2"/>
</dbReference>
<evidence type="ECO:0000256" key="13">
    <source>
        <dbReference type="ARBA" id="ARBA00023136"/>
    </source>
</evidence>
<feature type="domain" description="Histidine kinase" evidence="18">
    <location>
        <begin position="626"/>
        <end position="848"/>
    </location>
</feature>
<dbReference type="eggNOG" id="COG3275">
    <property type="taxonomic scope" value="Bacteria"/>
</dbReference>
<gene>
    <name evidence="22" type="ORF">DesfrDRAFT_1867</name>
</gene>
<evidence type="ECO:0000256" key="10">
    <source>
        <dbReference type="ARBA" id="ARBA00022840"/>
    </source>
</evidence>
<feature type="modified residue" description="4-aspartylphosphate" evidence="16">
    <location>
        <position position="922"/>
    </location>
</feature>
<dbReference type="FunFam" id="1.10.287.130:FF:000002">
    <property type="entry name" value="Two-component osmosensing histidine kinase"/>
    <property type="match status" value="1"/>
</dbReference>
<dbReference type="GO" id="GO:0006355">
    <property type="term" value="P:regulation of DNA-templated transcription"/>
    <property type="evidence" value="ECO:0007669"/>
    <property type="project" value="InterPro"/>
</dbReference>
<dbReference type="Gene3D" id="3.30.565.10">
    <property type="entry name" value="Histidine kinase-like ATPase, C-terminal domain"/>
    <property type="match status" value="1"/>
</dbReference>
<comment type="catalytic activity">
    <reaction evidence="1">
        <text>ATP + protein L-histidine = ADP + protein N-phospho-L-histidine.</text>
        <dbReference type="EC" id="2.7.13.3"/>
    </reaction>
</comment>
<feature type="domain" description="PAS" evidence="20">
    <location>
        <begin position="205"/>
        <end position="248"/>
    </location>
</feature>
<dbReference type="Pfam" id="PF00512">
    <property type="entry name" value="HisKA"/>
    <property type="match status" value="1"/>
</dbReference>
<evidence type="ECO:0000256" key="1">
    <source>
        <dbReference type="ARBA" id="ARBA00000085"/>
    </source>
</evidence>
<dbReference type="InterPro" id="IPR001789">
    <property type="entry name" value="Sig_transdc_resp-reg_receiver"/>
</dbReference>
<dbReference type="EMBL" id="AECZ01000010">
    <property type="protein sequence ID" value="EFL51428.1"/>
    <property type="molecule type" value="Genomic_DNA"/>
</dbReference>
<reference evidence="22 23" key="1">
    <citation type="submission" date="2010-08" db="EMBL/GenBank/DDBJ databases">
        <title>The draft genome of Desulfovibrio fructosovorans JJ.</title>
        <authorList>
            <consortium name="US DOE Joint Genome Institute (JGI-PGF)"/>
            <person name="Lucas S."/>
            <person name="Copeland A."/>
            <person name="Lapidus A."/>
            <person name="Cheng J.-F."/>
            <person name="Bruce D."/>
            <person name="Goodwin L."/>
            <person name="Pitluck S."/>
            <person name="Land M.L."/>
            <person name="Hauser L."/>
            <person name="Chang Y.-J."/>
            <person name="Jeffries C."/>
            <person name="Wall J.D."/>
            <person name="Stahl D.A."/>
            <person name="Arkin A.P."/>
            <person name="Dehal P."/>
            <person name="Stolyar S.M."/>
            <person name="Hazen T.C."/>
            <person name="Woyke T.J."/>
        </authorList>
    </citation>
    <scope>NUCLEOTIDE SEQUENCE [LARGE SCALE GENOMIC DNA]</scope>
    <source>
        <strain evidence="22 23">JJ</strain>
    </source>
</reference>
<dbReference type="STRING" id="596151.DesfrDRAFT_1867"/>
<dbReference type="Gene3D" id="3.30.450.40">
    <property type="match status" value="1"/>
</dbReference>
<evidence type="ECO:0000259" key="20">
    <source>
        <dbReference type="PROSITE" id="PS50112"/>
    </source>
</evidence>
<dbReference type="GO" id="GO:0005524">
    <property type="term" value="F:ATP binding"/>
    <property type="evidence" value="ECO:0007669"/>
    <property type="project" value="UniProtKB-KW"/>
</dbReference>
<dbReference type="Pfam" id="PF07694">
    <property type="entry name" value="5TM-5TMR_LYT"/>
    <property type="match status" value="1"/>
</dbReference>
<dbReference type="GO" id="GO:0071555">
    <property type="term" value="P:cell wall organization"/>
    <property type="evidence" value="ECO:0007669"/>
    <property type="project" value="InterPro"/>
</dbReference>
<dbReference type="eggNOG" id="COG5002">
    <property type="taxonomic scope" value="Bacteria"/>
</dbReference>
<dbReference type="InterPro" id="IPR035965">
    <property type="entry name" value="PAS-like_dom_sf"/>
</dbReference>
<feature type="transmembrane region" description="Helical" evidence="17">
    <location>
        <begin position="136"/>
        <end position="158"/>
    </location>
</feature>
<evidence type="ECO:0000259" key="19">
    <source>
        <dbReference type="PROSITE" id="PS50110"/>
    </source>
</evidence>
<dbReference type="Pfam" id="PF00072">
    <property type="entry name" value="Response_reg"/>
    <property type="match status" value="1"/>
</dbReference>
<dbReference type="SUPFAM" id="SSF55781">
    <property type="entry name" value="GAF domain-like"/>
    <property type="match status" value="1"/>
</dbReference>
<evidence type="ECO:0000256" key="15">
    <source>
        <dbReference type="ARBA" id="ARBA00068150"/>
    </source>
</evidence>
<dbReference type="PANTHER" id="PTHR45339:SF1">
    <property type="entry name" value="HYBRID SIGNAL TRANSDUCTION HISTIDINE KINASE J"/>
    <property type="match status" value="1"/>
</dbReference>
<evidence type="ECO:0000313" key="22">
    <source>
        <dbReference type="EMBL" id="EFL51428.1"/>
    </source>
</evidence>
<dbReference type="RefSeq" id="WP_005993232.1">
    <property type="nucleotide sequence ID" value="NZ_AECZ01000010.1"/>
</dbReference>
<dbReference type="CDD" id="cd00082">
    <property type="entry name" value="HisKA"/>
    <property type="match status" value="1"/>
</dbReference>
<keyword evidence="13 17" id="KW-0472">Membrane</keyword>
<dbReference type="PROSITE" id="PS50110">
    <property type="entry name" value="RESPONSE_REGULATORY"/>
    <property type="match status" value="1"/>
</dbReference>
<feature type="transmembrane region" description="Helical" evidence="17">
    <location>
        <begin position="42"/>
        <end position="61"/>
    </location>
</feature>
<dbReference type="Gene3D" id="3.30.450.20">
    <property type="entry name" value="PAS domain"/>
    <property type="match status" value="2"/>
</dbReference>
<dbReference type="InterPro" id="IPR036097">
    <property type="entry name" value="HisK_dim/P_sf"/>
</dbReference>
<dbReference type="PRINTS" id="PR00344">
    <property type="entry name" value="BCTRLSENSOR"/>
</dbReference>
<keyword evidence="7 17" id="KW-0812">Transmembrane</keyword>
<dbReference type="InterPro" id="IPR011620">
    <property type="entry name" value="Sig_transdc_His_kinase_LytS_TM"/>
</dbReference>
<feature type="transmembrane region" description="Helical" evidence="17">
    <location>
        <begin position="7"/>
        <end position="26"/>
    </location>
</feature>
<sequence length="997" mass="108902">MNLFPKTMLLGLVNNAALLLALAFLYDSFTRGEGPHPSGPRRVLTAICLGGIAMAVMLNPWELEPGLFFDTRSILLGVAGLFFGLMPTVVATVMVAGLRLAQGGVGMYVGVAVSVVSSLIGLLWRRWRKDRLATITLGELYLFGVAVHAAMLACMLLLPGDYALMTLRRIALPVFAVYPVATAALGLLLVRRLARNQLVMRLSESESRYQSLFENSHAVMLLIDPEDGAVVDANPSACAYYGWTREEIRQKRMRDINTLPPAAVRAAMVNARNRRVTTFSFRHRLADGRIREVEVNAGPIRLMGRELLYSVVIDVTDRLEAQRRLIESEKRFRQLVEHAPSGVFVQTGGLFAYVNPHARSLLDVDTPGALVGSPVLERIAPEDRAMVRARMHETDVLHRAVPMIEENMLRMDGGAFLAEVAAVPVEWDGKEGSLVFFHDITERKRDEERLRLSEARMQSLFAVTQMEAAGLDELLVHAVEEARRLTGSLFGCMFVEDGADGRLSRVAEACDGQCLRHWPGGPFERQVPEQWSEALTGRRPIVLDGGPGGQDGETLCVPIVSDKEVAAMLVVAGKRKPYDASDIRITSLFMDAVWRMVARRRDAAALLSAKEAAERASRVKSEFLANMSHELRTPLNGIQGMTQLLAATSLTPEQREYVRAALVSCRRLTRLLGDILDLSRVESGKLTLLPEPFRLADLLSAVAAAFMPACLEAGIDWGTEVAPGVPEILFGDEGRVRQILYNLVGNAVKFTKTGGVRLEVWAGPVDASGCGSLFFAVTDTGVGIPAPELERIFEAFHQVERSFSRRFQGAGLGLAIVRRLLDLMQGTISVESEVGRGTRCVCALPLIRPQPQHQKERAALAADAASGAAADMRILVAEDDAINAMAISRMLEKLGHVVTVAHNGREAVDLALTVQPDCIFMDVGMPVLDGVQAMARIRERNREAGREPVPIIAMTAHAMAGDRENLLAAGMDDYVSKPVDQNALVAALLRARGKMAT</sequence>
<dbReference type="InterPro" id="IPR029016">
    <property type="entry name" value="GAF-like_dom_sf"/>
</dbReference>
<dbReference type="GO" id="GO:0005886">
    <property type="term" value="C:plasma membrane"/>
    <property type="evidence" value="ECO:0007669"/>
    <property type="project" value="UniProtKB-SubCell"/>
</dbReference>
<dbReference type="EC" id="2.7.13.3" evidence="3"/>
<keyword evidence="11 17" id="KW-1133">Transmembrane helix</keyword>
<name>E1JW68_SOLFR</name>
<keyword evidence="10" id="KW-0067">ATP-binding</keyword>
<dbReference type="SMART" id="SM00091">
    <property type="entry name" value="PAS"/>
    <property type="match status" value="2"/>
</dbReference>
<evidence type="ECO:0000256" key="17">
    <source>
        <dbReference type="SAM" id="Phobius"/>
    </source>
</evidence>
<evidence type="ECO:0000259" key="18">
    <source>
        <dbReference type="PROSITE" id="PS50109"/>
    </source>
</evidence>
<dbReference type="SUPFAM" id="SSF55785">
    <property type="entry name" value="PYP-like sensor domain (PAS domain)"/>
    <property type="match status" value="2"/>
</dbReference>
<evidence type="ECO:0000256" key="5">
    <source>
        <dbReference type="ARBA" id="ARBA00022553"/>
    </source>
</evidence>
<dbReference type="InterPro" id="IPR004358">
    <property type="entry name" value="Sig_transdc_His_kin-like_C"/>
</dbReference>
<evidence type="ECO:0000256" key="11">
    <source>
        <dbReference type="ARBA" id="ARBA00022989"/>
    </source>
</evidence>
<dbReference type="InterPro" id="IPR005467">
    <property type="entry name" value="His_kinase_dom"/>
</dbReference>
<dbReference type="InterPro" id="IPR003661">
    <property type="entry name" value="HisK_dim/P_dom"/>
</dbReference>
<evidence type="ECO:0000256" key="9">
    <source>
        <dbReference type="ARBA" id="ARBA00022777"/>
    </source>
</evidence>
<dbReference type="SMART" id="SM00387">
    <property type="entry name" value="HATPase_c"/>
    <property type="match status" value="1"/>
</dbReference>
<dbReference type="InterPro" id="IPR013767">
    <property type="entry name" value="PAS_fold"/>
</dbReference>
<dbReference type="Pfam" id="PF02518">
    <property type="entry name" value="HATPase_c"/>
    <property type="match status" value="1"/>
</dbReference>
<dbReference type="SMART" id="SM00388">
    <property type="entry name" value="HisKA"/>
    <property type="match status" value="1"/>
</dbReference>
<keyword evidence="12" id="KW-0902">Two-component regulatory system</keyword>
<evidence type="ECO:0000256" key="6">
    <source>
        <dbReference type="ARBA" id="ARBA00022679"/>
    </source>
</evidence>
<evidence type="ECO:0000256" key="3">
    <source>
        <dbReference type="ARBA" id="ARBA00012438"/>
    </source>
</evidence>
<keyword evidence="4" id="KW-1003">Cell membrane</keyword>
<dbReference type="Pfam" id="PF13185">
    <property type="entry name" value="GAF_2"/>
    <property type="match status" value="1"/>
</dbReference>
<protein>
    <recommendedName>
        <fullName evidence="15">Sensory/regulatory protein RpfC</fullName>
        <ecNumber evidence="3">2.7.13.3</ecNumber>
    </recommendedName>
</protein>
<keyword evidence="23" id="KW-1185">Reference proteome</keyword>
<keyword evidence="5 16" id="KW-0597">Phosphoprotein</keyword>
<dbReference type="PROSITE" id="PS50112">
    <property type="entry name" value="PAS"/>
    <property type="match status" value="1"/>
</dbReference>
<evidence type="ECO:0000313" key="23">
    <source>
        <dbReference type="Proteomes" id="UP000006250"/>
    </source>
</evidence>
<dbReference type="CDD" id="cd17546">
    <property type="entry name" value="REC_hyHK_CKI1_RcsC-like"/>
    <property type="match status" value="1"/>
</dbReference>